<dbReference type="SUPFAM" id="SSF54897">
    <property type="entry name" value="Protease propeptides/inhibitors"/>
    <property type="match status" value="1"/>
</dbReference>
<evidence type="ECO:0000256" key="1">
    <source>
        <dbReference type="ARBA" id="ARBA00011073"/>
    </source>
</evidence>
<dbReference type="EMBL" id="LT607411">
    <property type="protein sequence ID" value="SCE69143.1"/>
    <property type="molecule type" value="Genomic_DNA"/>
</dbReference>
<accession>A0A1C4UBS3</accession>
<dbReference type="RefSeq" id="WP_089004663.1">
    <property type="nucleotide sequence ID" value="NZ_LT607411.1"/>
</dbReference>
<evidence type="ECO:0000256" key="7">
    <source>
        <dbReference type="RuleBase" id="RU003355"/>
    </source>
</evidence>
<dbReference type="AlphaFoldDB" id="A0A1C4UBS3"/>
<dbReference type="PROSITE" id="PS00137">
    <property type="entry name" value="SUBTILASE_HIS"/>
    <property type="match status" value="1"/>
</dbReference>
<evidence type="ECO:0000256" key="2">
    <source>
        <dbReference type="ARBA" id="ARBA00022670"/>
    </source>
</evidence>
<dbReference type="PROSITE" id="PS51892">
    <property type="entry name" value="SUBTILASE"/>
    <property type="match status" value="1"/>
</dbReference>
<evidence type="ECO:0000256" key="8">
    <source>
        <dbReference type="SAM" id="SignalP"/>
    </source>
</evidence>
<dbReference type="InterPro" id="IPR023827">
    <property type="entry name" value="Peptidase_S8_Asp-AS"/>
</dbReference>
<evidence type="ECO:0000259" key="9">
    <source>
        <dbReference type="Pfam" id="PF00082"/>
    </source>
</evidence>
<evidence type="ECO:0000256" key="3">
    <source>
        <dbReference type="ARBA" id="ARBA00022801"/>
    </source>
</evidence>
<dbReference type="InterPro" id="IPR034193">
    <property type="entry name" value="PCSK9_ProteinaseK-like"/>
</dbReference>
<protein>
    <submittedName>
        <fullName evidence="10">Serine protease, subtilisin family</fullName>
    </submittedName>
</protein>
<dbReference type="InterPro" id="IPR023828">
    <property type="entry name" value="Peptidase_S8_Ser-AS"/>
</dbReference>
<evidence type="ECO:0000313" key="11">
    <source>
        <dbReference type="Proteomes" id="UP000198242"/>
    </source>
</evidence>
<feature type="signal peptide" evidence="8">
    <location>
        <begin position="1"/>
        <end position="26"/>
    </location>
</feature>
<dbReference type="PROSITE" id="PS00138">
    <property type="entry name" value="SUBTILASE_SER"/>
    <property type="match status" value="1"/>
</dbReference>
<evidence type="ECO:0000256" key="4">
    <source>
        <dbReference type="ARBA" id="ARBA00022825"/>
    </source>
</evidence>
<evidence type="ECO:0000256" key="6">
    <source>
        <dbReference type="PROSITE-ProRule" id="PRU01240"/>
    </source>
</evidence>
<feature type="active site" description="Charge relay system" evidence="5 6">
    <location>
        <position position="345"/>
    </location>
</feature>
<keyword evidence="8" id="KW-0732">Signal</keyword>
<keyword evidence="2 6" id="KW-0645">Protease</keyword>
<feature type="chain" id="PRO_5008704749" evidence="8">
    <location>
        <begin position="27"/>
        <end position="668"/>
    </location>
</feature>
<dbReference type="FunFam" id="3.40.50.200:FF:000014">
    <property type="entry name" value="Proteinase K"/>
    <property type="match status" value="1"/>
</dbReference>
<dbReference type="CDD" id="cd04077">
    <property type="entry name" value="Peptidases_S8_PCSK9_ProteinaseK_like"/>
    <property type="match status" value="1"/>
</dbReference>
<dbReference type="PANTHER" id="PTHR43806">
    <property type="entry name" value="PEPTIDASE S8"/>
    <property type="match status" value="1"/>
</dbReference>
<dbReference type="OrthoDB" id="9798386at2"/>
<dbReference type="GO" id="GO:0005615">
    <property type="term" value="C:extracellular space"/>
    <property type="evidence" value="ECO:0007669"/>
    <property type="project" value="TreeGrafter"/>
</dbReference>
<dbReference type="Gene3D" id="3.30.70.80">
    <property type="entry name" value="Peptidase S8 propeptide/proteinase inhibitor I9"/>
    <property type="match status" value="1"/>
</dbReference>
<sequence>MALPHRSVLVGVAALAMLAAASPALAAEPSGVIRNAGGANAVADSYLVVLKDSAVAPSRVSETAQRLTARHGGAVARTWRTALRGFEVQVGAVAAARIAADPAVAYVEQNHTVSIAGTQPNPPSWGLDRIDQRNLPLNSSYTYPNTASNVRAYIIDTGVLFGHNDFGGRAVSGFDAVDGGSADDCNGHGTHVAGTVGGSSYGVAKGVQIVGVRVLNCQGSGTTAQVVSGIDWVTANAVKPAVANMSLGGSADSAIDTAVTNSINSGITYAVAAGNGDIFGNRQNACNYSPARVAPAITVGATQNNDAAASFSNYGTCVDILAPGVNITSAWYTSNTATNTISGTSMASPHVAGAAALVLSANPTWTPQQVRDSLVNDATPNVVTNVGTGTPNRLLYVTGGTTPPTNDFSVSVSPTSGSTAPGGSVTATVNTATTNGSAQSVSLSASGLPAGASATFNPATVTSGGSATLTLTTSASTPPGTYPVTVTGTAASGTRTATYSLTITGTGGCTGAGQKLANPGFESGRTGWTASSGVIGQYGSSGQPPRTGTWNAWLDGYGSTRTDTLSQTVSLPAGCSSYTLSFWLHIDTAETTSSTAYDTLKVQVLNGSGAVLATLATYSNLNKNTGYAQKSFNLGAYAGQTIQIKFTGVEDWLLQTSFVLDDTAVNVS</sequence>
<reference evidence="11" key="1">
    <citation type="submission" date="2016-06" db="EMBL/GenBank/DDBJ databases">
        <authorList>
            <person name="Varghese N."/>
            <person name="Submissions Spin"/>
        </authorList>
    </citation>
    <scope>NUCLEOTIDE SEQUENCE [LARGE SCALE GENOMIC DNA]</scope>
    <source>
        <strain evidence="11">DSM 43909</strain>
    </source>
</reference>
<dbReference type="InterPro" id="IPR037045">
    <property type="entry name" value="S8pro/Inhibitor_I9_sf"/>
</dbReference>
<dbReference type="InterPro" id="IPR000209">
    <property type="entry name" value="Peptidase_S8/S53_dom"/>
</dbReference>
<gene>
    <name evidence="10" type="ORF">GA0074695_0347</name>
</gene>
<dbReference type="PROSITE" id="PS00136">
    <property type="entry name" value="SUBTILASE_ASP"/>
    <property type="match status" value="1"/>
</dbReference>
<dbReference type="InterPro" id="IPR015500">
    <property type="entry name" value="Peptidase_S8_subtilisin-rel"/>
</dbReference>
<keyword evidence="11" id="KW-1185">Reference proteome</keyword>
<keyword evidence="4 6" id="KW-0720">Serine protease</keyword>
<organism evidence="10 11">
    <name type="scientific">Micromonospora viridifaciens</name>
    <dbReference type="NCBI Taxonomy" id="1881"/>
    <lineage>
        <taxon>Bacteria</taxon>
        <taxon>Bacillati</taxon>
        <taxon>Actinomycetota</taxon>
        <taxon>Actinomycetes</taxon>
        <taxon>Micromonosporales</taxon>
        <taxon>Micromonosporaceae</taxon>
        <taxon>Micromonospora</taxon>
    </lineage>
</organism>
<dbReference type="GO" id="GO:0004252">
    <property type="term" value="F:serine-type endopeptidase activity"/>
    <property type="evidence" value="ECO:0007669"/>
    <property type="project" value="UniProtKB-UniRule"/>
</dbReference>
<dbReference type="Gene3D" id="3.40.50.200">
    <property type="entry name" value="Peptidase S8/S53 domain"/>
    <property type="match status" value="1"/>
</dbReference>
<proteinExistence type="inferred from homology"/>
<dbReference type="GO" id="GO:0006508">
    <property type="term" value="P:proteolysis"/>
    <property type="evidence" value="ECO:0007669"/>
    <property type="project" value="UniProtKB-KW"/>
</dbReference>
<evidence type="ECO:0000313" key="10">
    <source>
        <dbReference type="EMBL" id="SCE69143.1"/>
    </source>
</evidence>
<name>A0A1C4UBS3_MICVI</name>
<comment type="similarity">
    <text evidence="1 6 7">Belongs to the peptidase S8 family.</text>
</comment>
<feature type="active site" description="Charge relay system" evidence="5 6">
    <location>
        <position position="188"/>
    </location>
</feature>
<feature type="domain" description="Peptidase S8/S53" evidence="9">
    <location>
        <begin position="154"/>
        <end position="384"/>
    </location>
</feature>
<dbReference type="InterPro" id="IPR036852">
    <property type="entry name" value="Peptidase_S8/S53_dom_sf"/>
</dbReference>
<dbReference type="PRINTS" id="PR00723">
    <property type="entry name" value="SUBTILISIN"/>
</dbReference>
<dbReference type="Gene3D" id="2.60.120.260">
    <property type="entry name" value="Galactose-binding domain-like"/>
    <property type="match status" value="1"/>
</dbReference>
<dbReference type="Proteomes" id="UP000198242">
    <property type="component" value="Chromosome I"/>
</dbReference>
<dbReference type="Pfam" id="PF00082">
    <property type="entry name" value="Peptidase_S8"/>
    <property type="match status" value="1"/>
</dbReference>
<dbReference type="InterPro" id="IPR050131">
    <property type="entry name" value="Peptidase_S8_subtilisin-like"/>
</dbReference>
<dbReference type="PANTHER" id="PTHR43806:SF11">
    <property type="entry name" value="CEREVISIN-RELATED"/>
    <property type="match status" value="1"/>
</dbReference>
<evidence type="ECO:0000256" key="5">
    <source>
        <dbReference type="PIRSR" id="PIRSR615500-1"/>
    </source>
</evidence>
<keyword evidence="3 6" id="KW-0378">Hydrolase</keyword>
<dbReference type="SUPFAM" id="SSF52743">
    <property type="entry name" value="Subtilisin-like"/>
    <property type="match status" value="1"/>
</dbReference>
<feature type="active site" description="Charge relay system" evidence="5 6">
    <location>
        <position position="156"/>
    </location>
</feature>
<dbReference type="InterPro" id="IPR022398">
    <property type="entry name" value="Peptidase_S8_His-AS"/>
</dbReference>